<name>A0A6M1SHF9_9HYPH</name>
<evidence type="ECO:0000256" key="2">
    <source>
        <dbReference type="ARBA" id="ARBA00022840"/>
    </source>
</evidence>
<dbReference type="CDD" id="cd01127">
    <property type="entry name" value="TrwB_TraG_TraD_VirD4"/>
    <property type="match status" value="1"/>
</dbReference>
<reference evidence="5 6" key="2">
    <citation type="submission" date="2020-03" db="EMBL/GenBank/DDBJ databases">
        <title>Devosia chinhatensis sp. nov., isolated from a hexachlorocyclohexane (HCH) dump site in India.</title>
        <authorList>
            <person name="Kumar M."/>
            <person name="Lal R."/>
        </authorList>
    </citation>
    <scope>NUCLEOTIDE SEQUENCE [LARGE SCALE GENOMIC DNA]</scope>
    <source>
        <strain evidence="5 6">H239</strain>
    </source>
</reference>
<evidence type="ECO:0000256" key="1">
    <source>
        <dbReference type="ARBA" id="ARBA00022741"/>
    </source>
</evidence>
<comment type="caution">
    <text evidence="5">The sequence shown here is derived from an EMBL/GenBank/DDBJ whole genome shotgun (WGS) entry which is preliminary data.</text>
</comment>
<sequence length="838" mass="91061">MTASRPPRAVGQFSDLCYVAAEDAKVLPPGKRAVPIQRVNWTDQDVGNTIRKAHDLGEWVVSVDTMSSRQMLAANGIKVIRDIQLPDIDMRVLVSSREPSQNLLRHLQDDFSGMQDGYLSTQAAALAQLVVNTVVEVCGQKILSSARSRTAAREIVGLAAATAIVDREKSVAGRKPIWFSLDDNRAFFNHKGKLADTLALTIRREGDSFVVSMTVVEAKCVSLASEMIEAKSSREQVVSTLGTIETHFVTQADLMAKRAWGRQLLYLMSLRPDYIQFFVDNRELEEFRQAVADGEVDYEADGRSVVVVHDDVSSASLSVVASEKNDAVWQYSVRQKSLSALLHAMADPAGNHLPELPRPALTAVTPLPGRVAPAEDLPQSDESAPVVVPEPETVSVEQTLVNSVAQAVSAIAGGPVAAPAPTPAVADAPSDTVFSHNPGLPAALEAVMRDVAEGKGAGEVKEAEERFAADTARNLQAALTEFNMVAQLAVPNTISTPNGVLVNFVGHSTLTVPKLNGKLTELRTTFGMDVTDIRAGLGKISLFVAAQDRRVVDLARVWLETKWPPGSPDSISNFLLGLREDTGEPLWLNLRGNYGRNSEHGPHTLIAGETGSGKGVLMQSLLLQMIALNSPQSLKIYLIDPKMGVDFPWIENAPHMARDIITDQEEAELVLETVVHEMDRRYELIKEKRVPKISEYNRLVPKEEQLPYIFVIHDEMADWMASSDEYRKVIQQKVTRLAAKARACGIHVIMITQRAAQEAIPPGIRDNLNNRLVLKVAGEAGSVLALGVKGAERLLGKGHLAARLGGDKPAGEEYFVAQVPFASTEELQIYADAALGLS</sequence>
<dbReference type="SUPFAM" id="SSF52540">
    <property type="entry name" value="P-loop containing nucleoside triphosphate hydrolases"/>
    <property type="match status" value="1"/>
</dbReference>
<evidence type="ECO:0000256" key="3">
    <source>
        <dbReference type="PROSITE-ProRule" id="PRU00289"/>
    </source>
</evidence>
<reference evidence="5 6" key="1">
    <citation type="submission" date="2020-02" db="EMBL/GenBank/DDBJ databases">
        <authorList>
            <person name="Khan S.A."/>
            <person name="Jeon C.O."/>
            <person name="Chun B.H."/>
        </authorList>
    </citation>
    <scope>NUCLEOTIDE SEQUENCE [LARGE SCALE GENOMIC DNA]</scope>
    <source>
        <strain evidence="5 6">H239</strain>
    </source>
</reference>
<accession>A0A6M1SHF9</accession>
<feature type="binding site" evidence="3">
    <location>
        <begin position="608"/>
        <end position="615"/>
    </location>
    <ligand>
        <name>ATP</name>
        <dbReference type="ChEBI" id="CHEBI:30616"/>
    </ligand>
</feature>
<feature type="domain" description="FtsK" evidence="4">
    <location>
        <begin position="583"/>
        <end position="783"/>
    </location>
</feature>
<dbReference type="PANTHER" id="PTHR22683">
    <property type="entry name" value="SPORULATION PROTEIN RELATED"/>
    <property type="match status" value="1"/>
</dbReference>
<dbReference type="PANTHER" id="PTHR22683:SF41">
    <property type="entry name" value="DNA TRANSLOCASE FTSK"/>
    <property type="match status" value="1"/>
</dbReference>
<dbReference type="InterPro" id="IPR002543">
    <property type="entry name" value="FtsK_dom"/>
</dbReference>
<gene>
    <name evidence="5" type="ORF">G5575_01885</name>
</gene>
<keyword evidence="6" id="KW-1185">Reference proteome</keyword>
<dbReference type="Gene3D" id="3.40.50.300">
    <property type="entry name" value="P-loop containing nucleotide triphosphate hydrolases"/>
    <property type="match status" value="1"/>
</dbReference>
<dbReference type="GO" id="GO:0005524">
    <property type="term" value="F:ATP binding"/>
    <property type="evidence" value="ECO:0007669"/>
    <property type="project" value="UniProtKB-UniRule"/>
</dbReference>
<dbReference type="RefSeq" id="WP_164532851.1">
    <property type="nucleotide sequence ID" value="NZ_JAALFG010000001.1"/>
</dbReference>
<dbReference type="InterPro" id="IPR050206">
    <property type="entry name" value="FtsK/SpoIIIE/SftA"/>
</dbReference>
<proteinExistence type="predicted"/>
<keyword evidence="1 3" id="KW-0547">Nucleotide-binding</keyword>
<dbReference type="AlphaFoldDB" id="A0A6M1SHF9"/>
<dbReference type="Proteomes" id="UP000474802">
    <property type="component" value="Unassembled WGS sequence"/>
</dbReference>
<evidence type="ECO:0000313" key="6">
    <source>
        <dbReference type="Proteomes" id="UP000474802"/>
    </source>
</evidence>
<organism evidence="5 6">
    <name type="scientific">Devosia aurantiaca</name>
    <dbReference type="NCBI Taxonomy" id="2714858"/>
    <lineage>
        <taxon>Bacteria</taxon>
        <taxon>Pseudomonadati</taxon>
        <taxon>Pseudomonadota</taxon>
        <taxon>Alphaproteobacteria</taxon>
        <taxon>Hyphomicrobiales</taxon>
        <taxon>Devosiaceae</taxon>
        <taxon>Devosia</taxon>
    </lineage>
</organism>
<evidence type="ECO:0000313" key="5">
    <source>
        <dbReference type="EMBL" id="NGP16600.1"/>
    </source>
</evidence>
<dbReference type="InterPro" id="IPR027417">
    <property type="entry name" value="P-loop_NTPase"/>
</dbReference>
<dbReference type="GO" id="GO:0003677">
    <property type="term" value="F:DNA binding"/>
    <property type="evidence" value="ECO:0007669"/>
    <property type="project" value="InterPro"/>
</dbReference>
<evidence type="ECO:0000259" key="4">
    <source>
        <dbReference type="PROSITE" id="PS50901"/>
    </source>
</evidence>
<dbReference type="EMBL" id="JAALFG010000001">
    <property type="protein sequence ID" value="NGP16600.1"/>
    <property type="molecule type" value="Genomic_DNA"/>
</dbReference>
<dbReference type="Pfam" id="PF01580">
    <property type="entry name" value="FtsK_SpoIIIE"/>
    <property type="match status" value="1"/>
</dbReference>
<protein>
    <submittedName>
        <fullName evidence="5">DNA translocase FtsK</fullName>
    </submittedName>
</protein>
<keyword evidence="2 3" id="KW-0067">ATP-binding</keyword>
<dbReference type="PROSITE" id="PS50901">
    <property type="entry name" value="FTSK"/>
    <property type="match status" value="1"/>
</dbReference>